<dbReference type="RefSeq" id="WP_382431246.1">
    <property type="nucleotide sequence ID" value="NZ_JBHSHJ010000003.1"/>
</dbReference>
<evidence type="ECO:0000313" key="2">
    <source>
        <dbReference type="Proteomes" id="UP001596001"/>
    </source>
</evidence>
<dbReference type="EMBL" id="JBHSHJ010000003">
    <property type="protein sequence ID" value="MFC4788639.1"/>
    <property type="molecule type" value="Genomic_DNA"/>
</dbReference>
<gene>
    <name evidence="1" type="ORF">ACFO6X_06530</name>
</gene>
<keyword evidence="2" id="KW-1185">Reference proteome</keyword>
<protein>
    <submittedName>
        <fullName evidence="1">Uncharacterized protein</fullName>
    </submittedName>
</protein>
<reference evidence="2" key="1">
    <citation type="journal article" date="2019" name="Int. J. Syst. Evol. Microbiol.">
        <title>The Global Catalogue of Microorganisms (GCM) 10K type strain sequencing project: providing services to taxonomists for standard genome sequencing and annotation.</title>
        <authorList>
            <consortium name="The Broad Institute Genomics Platform"/>
            <consortium name="The Broad Institute Genome Sequencing Center for Infectious Disease"/>
            <person name="Wu L."/>
            <person name="Ma J."/>
        </authorList>
    </citation>
    <scope>NUCLEOTIDE SEQUENCE [LARGE SCALE GENOMIC DNA]</scope>
    <source>
        <strain evidence="2">CCUG 49452</strain>
    </source>
</reference>
<evidence type="ECO:0000313" key="1">
    <source>
        <dbReference type="EMBL" id="MFC4788639.1"/>
    </source>
</evidence>
<proteinExistence type="predicted"/>
<sequence length="90" mass="10273">MAKKPMVNLTDDQIDTITSYADGADRVMRELGIDRSVLNESLLNHNVERCGNPRCAWYTDSFSLLDVGEDEPDGFCDNCRRYDKPSNELR</sequence>
<comment type="caution">
    <text evidence="1">The sequence shown here is derived from an EMBL/GenBank/DDBJ whole genome shotgun (WGS) entry which is preliminary data.</text>
</comment>
<organism evidence="1 2">
    <name type="scientific">Giesbergeria sinuosa</name>
    <dbReference type="NCBI Taxonomy" id="80883"/>
    <lineage>
        <taxon>Bacteria</taxon>
        <taxon>Pseudomonadati</taxon>
        <taxon>Pseudomonadota</taxon>
        <taxon>Betaproteobacteria</taxon>
        <taxon>Burkholderiales</taxon>
        <taxon>Comamonadaceae</taxon>
        <taxon>Giesbergeria</taxon>
    </lineage>
</organism>
<accession>A0ABV9QCJ8</accession>
<dbReference type="Proteomes" id="UP001596001">
    <property type="component" value="Unassembled WGS sequence"/>
</dbReference>
<name>A0ABV9QCJ8_9BURK</name>